<evidence type="ECO:0000256" key="10">
    <source>
        <dbReference type="PIRSR" id="PIRSR000926-1"/>
    </source>
</evidence>
<evidence type="ECO:0000256" key="1">
    <source>
        <dbReference type="ARBA" id="ARBA00004240"/>
    </source>
</evidence>
<organism evidence="16 17">
    <name type="scientific">Eptatretus burgeri</name>
    <name type="common">Inshore hagfish</name>
    <dbReference type="NCBI Taxonomy" id="7764"/>
    <lineage>
        <taxon>Eukaryota</taxon>
        <taxon>Metazoa</taxon>
        <taxon>Chordata</taxon>
        <taxon>Craniata</taxon>
        <taxon>Vertebrata</taxon>
        <taxon>Cyclostomata</taxon>
        <taxon>Myxini</taxon>
        <taxon>Myxiniformes</taxon>
        <taxon>Myxinidae</taxon>
        <taxon>Eptatretinae</taxon>
        <taxon>Eptatretus</taxon>
    </lineage>
</organism>
<evidence type="ECO:0000259" key="14">
    <source>
        <dbReference type="PROSITE" id="PS50055"/>
    </source>
</evidence>
<dbReference type="GO" id="GO:0004726">
    <property type="term" value="F:non-membrane spanning protein tyrosine phosphatase activity"/>
    <property type="evidence" value="ECO:0007669"/>
    <property type="project" value="TreeGrafter"/>
</dbReference>
<comment type="subcellular location">
    <subcellularLocation>
        <location evidence="2">Endomembrane system</location>
    </subcellularLocation>
    <subcellularLocation>
        <location evidence="1">Endoplasmic reticulum</location>
    </subcellularLocation>
</comment>
<proteinExistence type="inferred from homology"/>
<dbReference type="PANTHER" id="PTHR46047:SF3">
    <property type="entry name" value="TYROSINE-PROTEIN PHOSPHATASE NON-RECEPTOR TYPE 61F"/>
    <property type="match status" value="1"/>
</dbReference>
<dbReference type="InterPro" id="IPR029021">
    <property type="entry name" value="Prot-tyrosine_phosphatase-like"/>
</dbReference>
<dbReference type="PRINTS" id="PR00700">
    <property type="entry name" value="PRTYPHPHTASE"/>
</dbReference>
<dbReference type="OMA" id="WKPIVIK"/>
<sequence>MPEAGRKYILTQGPLPLTCSHFWQMVWEQQSRAVVMLNRVLEKGLVKCEQYWPTVDEPEMVFDTGYRLTLASSIPKEYFTISRLMLECLSTAERREVLHFHYTSWPDFGVPDSPAAFLAFLMRVRRSGVLDPSFGPIVVHCSAGIGRSGTFCLVDSCLALHAARGEPDVYQVLLDLRRFRMGLIQTPAQLRFSFLAIIQGMHLLSADACGQEGYLDEEDENMSPEEWPYFAPFPSPPSTPPPPPPRPPKRSTERPNGGPAAEKSMVVEDLTQTELFPDNRDYELSSPTRYEFKLDDGRCVDEAFGERCREVEQSEQTLKVDREEKTNGEQKISEDEAWSWEASTLPKTKTRSDSSMGIDAGNGSCTLADRGQIGQLGFERGWQDPLTQIVLIVFALLLYAAYRHCI</sequence>
<evidence type="ECO:0000256" key="5">
    <source>
        <dbReference type="ARBA" id="ARBA00022801"/>
    </source>
</evidence>
<evidence type="ECO:0000313" key="17">
    <source>
        <dbReference type="Proteomes" id="UP000694388"/>
    </source>
</evidence>
<feature type="binding site" evidence="11">
    <location>
        <position position="107"/>
    </location>
    <ligand>
        <name>substrate</name>
    </ligand>
</feature>
<evidence type="ECO:0000313" key="16">
    <source>
        <dbReference type="Ensembl" id="ENSEBUP00000014007.1"/>
    </source>
</evidence>
<feature type="domain" description="Tyrosine specific protein phosphatases" evidence="15">
    <location>
        <begin position="115"/>
        <end position="191"/>
    </location>
</feature>
<keyword evidence="6" id="KW-0256">Endoplasmic reticulum</keyword>
<evidence type="ECO:0000256" key="9">
    <source>
        <dbReference type="PIRNR" id="PIRNR000926"/>
    </source>
</evidence>
<dbReference type="SMART" id="SM00194">
    <property type="entry name" value="PTPc"/>
    <property type="match status" value="1"/>
</dbReference>
<reference evidence="16" key="1">
    <citation type="submission" date="2025-08" db="UniProtKB">
        <authorList>
            <consortium name="Ensembl"/>
        </authorList>
    </citation>
    <scope>IDENTIFICATION</scope>
</reference>
<evidence type="ECO:0000256" key="2">
    <source>
        <dbReference type="ARBA" id="ARBA00004308"/>
    </source>
</evidence>
<dbReference type="GO" id="GO:0019901">
    <property type="term" value="F:protein kinase binding"/>
    <property type="evidence" value="ECO:0007669"/>
    <property type="project" value="TreeGrafter"/>
</dbReference>
<comment type="similarity">
    <text evidence="3 9">Belongs to the protein-tyrosine phosphatase family. Non-receptor class 1 subfamily.</text>
</comment>
<feature type="region of interest" description="Disordered" evidence="12">
    <location>
        <begin position="215"/>
        <end position="269"/>
    </location>
</feature>
<dbReference type="Proteomes" id="UP000694388">
    <property type="component" value="Unplaced"/>
</dbReference>
<feature type="domain" description="Tyrosine-protein phosphatase" evidence="14">
    <location>
        <begin position="1"/>
        <end position="200"/>
    </location>
</feature>
<dbReference type="SMART" id="SM00404">
    <property type="entry name" value="PTPc_motif"/>
    <property type="match status" value="1"/>
</dbReference>
<evidence type="ECO:0000256" key="4">
    <source>
        <dbReference type="ARBA" id="ARBA00022553"/>
    </source>
</evidence>
<feature type="active site" description="Phosphocysteine intermediate" evidence="10">
    <location>
        <position position="141"/>
    </location>
</feature>
<dbReference type="InterPro" id="IPR016130">
    <property type="entry name" value="Tyr_Pase_AS"/>
</dbReference>
<dbReference type="Gene3D" id="3.90.190.10">
    <property type="entry name" value="Protein tyrosine phosphatase superfamily"/>
    <property type="match status" value="1"/>
</dbReference>
<keyword evidence="13" id="KW-1133">Transmembrane helix</keyword>
<dbReference type="GO" id="GO:0046426">
    <property type="term" value="P:negative regulation of receptor signaling pathway via JAK-STAT"/>
    <property type="evidence" value="ECO:0007669"/>
    <property type="project" value="TreeGrafter"/>
</dbReference>
<dbReference type="AlphaFoldDB" id="A0A8C4QDX1"/>
<evidence type="ECO:0000256" key="12">
    <source>
        <dbReference type="SAM" id="MobiDB-lite"/>
    </source>
</evidence>
<evidence type="ECO:0000256" key="3">
    <source>
        <dbReference type="ARBA" id="ARBA00009701"/>
    </source>
</evidence>
<dbReference type="SUPFAM" id="SSF52799">
    <property type="entry name" value="(Phosphotyrosine protein) phosphatases II"/>
    <property type="match status" value="1"/>
</dbReference>
<dbReference type="InterPro" id="IPR051985">
    <property type="entry name" value="NR_tyrosine_phosphatase"/>
</dbReference>
<dbReference type="InterPro" id="IPR000387">
    <property type="entry name" value="Tyr_Pase_dom"/>
</dbReference>
<dbReference type="PANTHER" id="PTHR46047">
    <property type="entry name" value="TYROSINE-PROTEIN PHOSPHATASE NON-RECEPTOR TYPE 61F"/>
    <property type="match status" value="1"/>
</dbReference>
<keyword evidence="5 9" id="KW-0378">Hydrolase</keyword>
<evidence type="ECO:0000256" key="7">
    <source>
        <dbReference type="ARBA" id="ARBA00022912"/>
    </source>
</evidence>
<dbReference type="InterPro" id="IPR000242">
    <property type="entry name" value="PTP_cat"/>
</dbReference>
<dbReference type="GeneTree" id="ENSGT00940000158041"/>
<evidence type="ECO:0000256" key="13">
    <source>
        <dbReference type="SAM" id="Phobius"/>
    </source>
</evidence>
<keyword evidence="8 13" id="KW-0472">Membrane</keyword>
<evidence type="ECO:0000259" key="15">
    <source>
        <dbReference type="PROSITE" id="PS50056"/>
    </source>
</evidence>
<dbReference type="PROSITE" id="PS00383">
    <property type="entry name" value="TYR_PHOSPHATASE_1"/>
    <property type="match status" value="1"/>
</dbReference>
<dbReference type="Ensembl" id="ENSEBUT00000014583.1">
    <property type="protein sequence ID" value="ENSEBUP00000014007.1"/>
    <property type="gene ID" value="ENSEBUG00000008832.1"/>
</dbReference>
<feature type="binding site" evidence="11">
    <location>
        <position position="185"/>
    </location>
    <ligand>
        <name>substrate</name>
    </ligand>
</feature>
<dbReference type="InterPro" id="IPR003595">
    <property type="entry name" value="Tyr_Pase_cat"/>
</dbReference>
<keyword evidence="7 9" id="KW-0904">Protein phosphatase</keyword>
<reference evidence="16" key="2">
    <citation type="submission" date="2025-09" db="UniProtKB">
        <authorList>
            <consortium name="Ensembl"/>
        </authorList>
    </citation>
    <scope>IDENTIFICATION</scope>
</reference>
<dbReference type="GO" id="GO:0005783">
    <property type="term" value="C:endoplasmic reticulum"/>
    <property type="evidence" value="ECO:0007669"/>
    <property type="project" value="UniProtKB-SubCell"/>
</dbReference>
<dbReference type="InterPro" id="IPR012265">
    <property type="entry name" value="Ptpn1/Ptpn2"/>
</dbReference>
<evidence type="ECO:0000256" key="8">
    <source>
        <dbReference type="ARBA" id="ARBA00023136"/>
    </source>
</evidence>
<accession>A0A8C4QDX1</accession>
<name>A0A8C4QDX1_EPTBU</name>
<keyword evidence="4" id="KW-0597">Phosphoprotein</keyword>
<dbReference type="Pfam" id="PF00102">
    <property type="entry name" value="Y_phosphatase"/>
    <property type="match status" value="1"/>
</dbReference>
<dbReference type="EC" id="3.1.3.48" evidence="9"/>
<dbReference type="GO" id="GO:0005634">
    <property type="term" value="C:nucleus"/>
    <property type="evidence" value="ECO:0007669"/>
    <property type="project" value="TreeGrafter"/>
</dbReference>
<protein>
    <recommendedName>
        <fullName evidence="9">Tyrosine-protein phosphatase non-receptor type</fullName>
        <ecNumber evidence="9">3.1.3.48</ecNumber>
    </recommendedName>
</protein>
<feature type="transmembrane region" description="Helical" evidence="13">
    <location>
        <begin position="385"/>
        <end position="402"/>
    </location>
</feature>
<dbReference type="PROSITE" id="PS50056">
    <property type="entry name" value="TYR_PHOSPHATASE_2"/>
    <property type="match status" value="1"/>
</dbReference>
<dbReference type="PIRSF" id="PIRSF000926">
    <property type="entry name" value="Tyr-Ptase_nr1"/>
    <property type="match status" value="1"/>
</dbReference>
<comment type="catalytic activity">
    <reaction evidence="9">
        <text>O-phospho-L-tyrosyl-[protein] + H2O = L-tyrosyl-[protein] + phosphate</text>
        <dbReference type="Rhea" id="RHEA:10684"/>
        <dbReference type="Rhea" id="RHEA-COMP:10136"/>
        <dbReference type="Rhea" id="RHEA-COMP:20101"/>
        <dbReference type="ChEBI" id="CHEBI:15377"/>
        <dbReference type="ChEBI" id="CHEBI:43474"/>
        <dbReference type="ChEBI" id="CHEBI:46858"/>
        <dbReference type="ChEBI" id="CHEBI:61978"/>
        <dbReference type="EC" id="3.1.3.48"/>
    </reaction>
</comment>
<feature type="binding site" evidence="11">
    <location>
        <begin position="141"/>
        <end position="147"/>
    </location>
    <ligand>
        <name>substrate</name>
    </ligand>
</feature>
<evidence type="ECO:0000256" key="6">
    <source>
        <dbReference type="ARBA" id="ARBA00022824"/>
    </source>
</evidence>
<feature type="compositionally biased region" description="Pro residues" evidence="12">
    <location>
        <begin position="231"/>
        <end position="246"/>
    </location>
</feature>
<keyword evidence="13" id="KW-0812">Transmembrane</keyword>
<keyword evidence="17" id="KW-1185">Reference proteome</keyword>
<dbReference type="GO" id="GO:0070373">
    <property type="term" value="P:negative regulation of ERK1 and ERK2 cascade"/>
    <property type="evidence" value="ECO:0007669"/>
    <property type="project" value="TreeGrafter"/>
</dbReference>
<evidence type="ECO:0000256" key="11">
    <source>
        <dbReference type="PIRSR" id="PIRSR000926-2"/>
    </source>
</evidence>
<dbReference type="PROSITE" id="PS50055">
    <property type="entry name" value="TYR_PHOSPHATASE_PTP"/>
    <property type="match status" value="1"/>
</dbReference>